<organism evidence="1 2">
    <name type="scientific">Cellulosilyticum lentocellum (strain ATCC 49066 / DSM 5427 / NCIMB 11756 / RHM5)</name>
    <name type="common">Clostridium lentocellum</name>
    <dbReference type="NCBI Taxonomy" id="642492"/>
    <lineage>
        <taxon>Bacteria</taxon>
        <taxon>Bacillati</taxon>
        <taxon>Bacillota</taxon>
        <taxon>Clostridia</taxon>
        <taxon>Lachnospirales</taxon>
        <taxon>Cellulosilyticaceae</taxon>
        <taxon>Cellulosilyticum</taxon>
    </lineage>
</organism>
<name>F2JJX9_CELLD</name>
<dbReference type="STRING" id="642492.Clole_1535"/>
<evidence type="ECO:0008006" key="3">
    <source>
        <dbReference type="Google" id="ProtNLM"/>
    </source>
</evidence>
<gene>
    <name evidence="1" type="ordered locus">Clole_1535</name>
</gene>
<protein>
    <recommendedName>
        <fullName evidence="3">M3 family oligoendopeptidase</fullName>
    </recommendedName>
</protein>
<dbReference type="Gene3D" id="1.20.140.70">
    <property type="entry name" value="Oligopeptidase f, N-terminal domain"/>
    <property type="match status" value="1"/>
</dbReference>
<dbReference type="HOGENOM" id="CLU_1882018_0_0_9"/>
<dbReference type="AlphaFoldDB" id="F2JJX9"/>
<reference evidence="1 2" key="1">
    <citation type="journal article" date="2011" name="J. Bacteriol.">
        <title>Complete genome sequence of the cellulose-degrading bacterium Cellulosilyticum lentocellum.</title>
        <authorList>
            <consortium name="US DOE Joint Genome Institute"/>
            <person name="Miller D.A."/>
            <person name="Suen G."/>
            <person name="Bruce D."/>
            <person name="Copeland A."/>
            <person name="Cheng J.F."/>
            <person name="Detter C."/>
            <person name="Goodwin L.A."/>
            <person name="Han C.S."/>
            <person name="Hauser L.J."/>
            <person name="Land M.L."/>
            <person name="Lapidus A."/>
            <person name="Lucas S."/>
            <person name="Meincke L."/>
            <person name="Pitluck S."/>
            <person name="Tapia R."/>
            <person name="Teshima H."/>
            <person name="Woyke T."/>
            <person name="Fox B.G."/>
            <person name="Angert E.R."/>
            <person name="Currie C.R."/>
        </authorList>
    </citation>
    <scope>NUCLEOTIDE SEQUENCE [LARGE SCALE GENOMIC DNA]</scope>
    <source>
        <strain evidence="2">ATCC 49066 / DSM 5427 / NCIMB 11756 / RHM5</strain>
    </source>
</reference>
<sequence>MRDNDIIQAEYEEFEGDVRKLEELIGQLELWSDEYTINHKREEVRLPEYVELHLNLEALKEQLFAFINQQIAKEGKTEWSIKAETDIKYRLASYRQTEAHIHKWIRDIKDIYILIAKSPLLEKNRAYIEEILKTD</sequence>
<dbReference type="RefSeq" id="WP_013656559.1">
    <property type="nucleotide sequence ID" value="NC_015275.1"/>
</dbReference>
<dbReference type="EMBL" id="CP002582">
    <property type="protein sequence ID" value="ADZ83261.1"/>
    <property type="molecule type" value="Genomic_DNA"/>
</dbReference>
<proteinExistence type="predicted"/>
<dbReference type="Proteomes" id="UP000008467">
    <property type="component" value="Chromosome"/>
</dbReference>
<evidence type="ECO:0000313" key="1">
    <source>
        <dbReference type="EMBL" id="ADZ83261.1"/>
    </source>
</evidence>
<evidence type="ECO:0000313" key="2">
    <source>
        <dbReference type="Proteomes" id="UP000008467"/>
    </source>
</evidence>
<accession>F2JJX9</accession>
<dbReference type="KEGG" id="cle:Clole_1535"/>
<keyword evidence="2" id="KW-1185">Reference proteome</keyword>